<feature type="domain" description="MARVEL" evidence="11">
    <location>
        <begin position="1"/>
        <end position="202"/>
    </location>
</feature>
<organism evidence="12 13">
    <name type="scientific">Cynoglossus semilaevis</name>
    <name type="common">Tongue sole</name>
    <dbReference type="NCBI Taxonomy" id="244447"/>
    <lineage>
        <taxon>Eukaryota</taxon>
        <taxon>Metazoa</taxon>
        <taxon>Chordata</taxon>
        <taxon>Craniata</taxon>
        <taxon>Vertebrata</taxon>
        <taxon>Euteleostomi</taxon>
        <taxon>Actinopterygii</taxon>
        <taxon>Neopterygii</taxon>
        <taxon>Teleostei</taxon>
        <taxon>Neoteleostei</taxon>
        <taxon>Acanthomorphata</taxon>
        <taxon>Carangaria</taxon>
        <taxon>Pleuronectiformes</taxon>
        <taxon>Pleuronectoidei</taxon>
        <taxon>Cynoglossidae</taxon>
        <taxon>Cynoglossinae</taxon>
        <taxon>Cynoglossus</taxon>
    </lineage>
</organism>
<dbReference type="KEGG" id="csem:103385783"/>
<keyword evidence="3 7" id="KW-0812">Transmembrane</keyword>
<dbReference type="PANTHER" id="PTHR10306">
    <property type="entry name" value="SYNAPTOPHYSIN"/>
    <property type="match status" value="1"/>
</dbReference>
<feature type="signal peptide" evidence="10">
    <location>
        <begin position="1"/>
        <end position="16"/>
    </location>
</feature>
<dbReference type="Pfam" id="PF01284">
    <property type="entry name" value="MARVEL"/>
    <property type="match status" value="1"/>
</dbReference>
<dbReference type="InParanoid" id="A0A3P8UMU0"/>
<evidence type="ECO:0000256" key="7">
    <source>
        <dbReference type="PROSITE-ProRule" id="PRU00581"/>
    </source>
</evidence>
<reference evidence="12" key="3">
    <citation type="submission" date="2025-09" db="UniProtKB">
        <authorList>
            <consortium name="Ensembl"/>
        </authorList>
    </citation>
    <scope>IDENTIFICATION</scope>
</reference>
<evidence type="ECO:0000313" key="13">
    <source>
        <dbReference type="Proteomes" id="UP000265120"/>
    </source>
</evidence>
<feature type="transmembrane region" description="Helical" evidence="9">
    <location>
        <begin position="115"/>
        <end position="138"/>
    </location>
</feature>
<dbReference type="STRING" id="244447.ENSCSEP00000001570"/>
<dbReference type="Ensembl" id="ENSCSET00000001600.1">
    <property type="protein sequence ID" value="ENSCSEP00000001570.1"/>
    <property type="gene ID" value="ENSCSEG00000001065.1"/>
</dbReference>
<sequence length="305" mass="34623">MCMVIFAPIFAICAFATCGGYHGHLQVRVDCADRKQRNLSVDVDFGYPFRLQQVHFRTMVCEGKRSEVLFLDGDFSPAAQFFVAVGVFAFLYSLLATVVYVFYQKKYLKNNRGPFVDFVVTVIFSTVWLISSCCWAKALSDIKRETDPTHVALLLSACRAQENKCSVTQEPLWSRLNTSVVFGFVNVVLWVGNIWFVFKETGWYKTGQRYPTRIASVKRSSDMRQRLYNESSFEQPDDGSGPQFSRQDSVRRSKVDIGQQVNRQASFGQPQVSFSLPQSYLGQPAVTDPENRGPSQGPRIFVNQM</sequence>
<evidence type="ECO:0000256" key="10">
    <source>
        <dbReference type="SAM" id="SignalP"/>
    </source>
</evidence>
<comment type="similarity">
    <text evidence="2">Belongs to the synaptophysin/synaptobrevin family.</text>
</comment>
<feature type="region of interest" description="Disordered" evidence="8">
    <location>
        <begin position="230"/>
        <end position="252"/>
    </location>
</feature>
<keyword evidence="4 9" id="KW-1133">Transmembrane helix</keyword>
<comment type="subcellular location">
    <subcellularLocation>
        <location evidence="1">Membrane</location>
        <topology evidence="1">Multi-pass membrane protein</topology>
    </subcellularLocation>
</comment>
<evidence type="ECO:0000256" key="8">
    <source>
        <dbReference type="SAM" id="MobiDB-lite"/>
    </source>
</evidence>
<evidence type="ECO:0000256" key="1">
    <source>
        <dbReference type="ARBA" id="ARBA00004141"/>
    </source>
</evidence>
<dbReference type="GO" id="GO:0030672">
    <property type="term" value="C:synaptic vesicle membrane"/>
    <property type="evidence" value="ECO:0007669"/>
    <property type="project" value="TreeGrafter"/>
</dbReference>
<dbReference type="GeneID" id="103385783"/>
<feature type="transmembrane region" description="Helical" evidence="9">
    <location>
        <begin position="78"/>
        <end position="103"/>
    </location>
</feature>
<evidence type="ECO:0000256" key="9">
    <source>
        <dbReference type="SAM" id="Phobius"/>
    </source>
</evidence>
<name>A0A3P8UMU0_CYNSE</name>
<dbReference type="PANTHER" id="PTHR10306:SF16">
    <property type="entry name" value="SYNAPTOPORIN"/>
    <property type="match status" value="1"/>
</dbReference>
<dbReference type="CTD" id="368919"/>
<feature type="transmembrane region" description="Helical" evidence="9">
    <location>
        <begin position="180"/>
        <end position="198"/>
    </location>
</feature>
<dbReference type="AlphaFoldDB" id="A0A3P8UMU0"/>
<protein>
    <submittedName>
        <fullName evidence="12">Synaptoporin b</fullName>
    </submittedName>
</protein>
<dbReference type="RefSeq" id="XP_008317994.1">
    <property type="nucleotide sequence ID" value="XM_008319772.3"/>
</dbReference>
<evidence type="ECO:0000256" key="3">
    <source>
        <dbReference type="ARBA" id="ARBA00022692"/>
    </source>
</evidence>
<dbReference type="InterPro" id="IPR008253">
    <property type="entry name" value="Marvel"/>
</dbReference>
<keyword evidence="13" id="KW-1185">Reference proteome</keyword>
<keyword evidence="10" id="KW-0732">Signal</keyword>
<reference evidence="12" key="2">
    <citation type="submission" date="2025-08" db="UniProtKB">
        <authorList>
            <consortium name="Ensembl"/>
        </authorList>
    </citation>
    <scope>IDENTIFICATION</scope>
</reference>
<dbReference type="Proteomes" id="UP000265120">
    <property type="component" value="Chromosome 11"/>
</dbReference>
<evidence type="ECO:0000256" key="6">
    <source>
        <dbReference type="ARBA" id="ARBA00023180"/>
    </source>
</evidence>
<feature type="chain" id="PRO_5018051193" evidence="10">
    <location>
        <begin position="17"/>
        <end position="305"/>
    </location>
</feature>
<dbReference type="FunCoup" id="A0A3P8UMU0">
    <property type="interactions" value="2"/>
</dbReference>
<dbReference type="PROSITE" id="PS51225">
    <property type="entry name" value="MARVEL"/>
    <property type="match status" value="1"/>
</dbReference>
<keyword evidence="6" id="KW-0325">Glycoprotein</keyword>
<evidence type="ECO:0000256" key="5">
    <source>
        <dbReference type="ARBA" id="ARBA00023136"/>
    </source>
</evidence>
<evidence type="ECO:0000259" key="11">
    <source>
        <dbReference type="PROSITE" id="PS51225"/>
    </source>
</evidence>
<reference evidence="12 13" key="1">
    <citation type="journal article" date="2014" name="Nat. Genet.">
        <title>Whole-genome sequence of a flatfish provides insights into ZW sex chromosome evolution and adaptation to a benthic lifestyle.</title>
        <authorList>
            <person name="Chen S."/>
            <person name="Zhang G."/>
            <person name="Shao C."/>
            <person name="Huang Q."/>
            <person name="Liu G."/>
            <person name="Zhang P."/>
            <person name="Song W."/>
            <person name="An N."/>
            <person name="Chalopin D."/>
            <person name="Volff J.N."/>
            <person name="Hong Y."/>
            <person name="Li Q."/>
            <person name="Sha Z."/>
            <person name="Zhou H."/>
            <person name="Xie M."/>
            <person name="Yu Q."/>
            <person name="Liu Y."/>
            <person name="Xiang H."/>
            <person name="Wang N."/>
            <person name="Wu K."/>
            <person name="Yang C."/>
            <person name="Zhou Q."/>
            <person name="Liao X."/>
            <person name="Yang L."/>
            <person name="Hu Q."/>
            <person name="Zhang J."/>
            <person name="Meng L."/>
            <person name="Jin L."/>
            <person name="Tian Y."/>
            <person name="Lian J."/>
            <person name="Yang J."/>
            <person name="Miao G."/>
            <person name="Liu S."/>
            <person name="Liang Z."/>
            <person name="Yan F."/>
            <person name="Li Y."/>
            <person name="Sun B."/>
            <person name="Zhang H."/>
            <person name="Zhang J."/>
            <person name="Zhu Y."/>
            <person name="Du M."/>
            <person name="Zhao Y."/>
            <person name="Schartl M."/>
            <person name="Tang Q."/>
            <person name="Wang J."/>
        </authorList>
    </citation>
    <scope>NUCLEOTIDE SEQUENCE</scope>
</reference>
<dbReference type="OMA" id="SQGPMIF"/>
<evidence type="ECO:0000256" key="2">
    <source>
        <dbReference type="ARBA" id="ARBA00006476"/>
    </source>
</evidence>
<dbReference type="PRINTS" id="PR00220">
    <property type="entry name" value="SYNAPTOPHYSN"/>
</dbReference>
<evidence type="ECO:0000313" key="12">
    <source>
        <dbReference type="Ensembl" id="ENSCSEP00000001570.1"/>
    </source>
</evidence>
<dbReference type="OrthoDB" id="10006326at2759"/>
<evidence type="ECO:0000256" key="4">
    <source>
        <dbReference type="ARBA" id="ARBA00022989"/>
    </source>
</evidence>
<dbReference type="InterPro" id="IPR001285">
    <property type="entry name" value="Synaptophysin/porin"/>
</dbReference>
<dbReference type="GeneTree" id="ENSGT01030000234637"/>
<keyword evidence="5 7" id="KW-0472">Membrane</keyword>
<proteinExistence type="inferred from homology"/>
<feature type="region of interest" description="Disordered" evidence="8">
    <location>
        <begin position="280"/>
        <end position="305"/>
    </location>
</feature>
<accession>A0A3P8UMU0</accession>